<feature type="compositionally biased region" description="Polar residues" evidence="2">
    <location>
        <begin position="1"/>
        <end position="30"/>
    </location>
</feature>
<evidence type="ECO:0000259" key="3">
    <source>
        <dbReference type="Pfam" id="PF13839"/>
    </source>
</evidence>
<dbReference type="Pfam" id="PF13839">
    <property type="entry name" value="PC-Esterase"/>
    <property type="match status" value="1"/>
</dbReference>
<feature type="domain" description="Trichome birefringence-like C-terminal" evidence="3">
    <location>
        <begin position="79"/>
        <end position="236"/>
    </location>
</feature>
<dbReference type="PANTHER" id="PTHR32285:SF7">
    <property type="entry name" value="PROTEIN TRICHOME BIREFRINGENCE-LIKE 3"/>
    <property type="match status" value="1"/>
</dbReference>
<evidence type="ECO:0000313" key="5">
    <source>
        <dbReference type="Proteomes" id="UP001374535"/>
    </source>
</evidence>
<dbReference type="InterPro" id="IPR029962">
    <property type="entry name" value="TBL"/>
</dbReference>
<evidence type="ECO:0000256" key="2">
    <source>
        <dbReference type="SAM" id="MobiDB-lite"/>
    </source>
</evidence>
<gene>
    <name evidence="4" type="ORF">V8G54_010302</name>
</gene>
<dbReference type="PANTHER" id="PTHR32285">
    <property type="entry name" value="PROTEIN TRICHOME BIREFRINGENCE-LIKE 9-RELATED"/>
    <property type="match status" value="1"/>
</dbReference>
<organism evidence="4 5">
    <name type="scientific">Vigna mungo</name>
    <name type="common">Black gram</name>
    <name type="synonym">Phaseolus mungo</name>
    <dbReference type="NCBI Taxonomy" id="3915"/>
    <lineage>
        <taxon>Eukaryota</taxon>
        <taxon>Viridiplantae</taxon>
        <taxon>Streptophyta</taxon>
        <taxon>Embryophyta</taxon>
        <taxon>Tracheophyta</taxon>
        <taxon>Spermatophyta</taxon>
        <taxon>Magnoliopsida</taxon>
        <taxon>eudicotyledons</taxon>
        <taxon>Gunneridae</taxon>
        <taxon>Pentapetalae</taxon>
        <taxon>rosids</taxon>
        <taxon>fabids</taxon>
        <taxon>Fabales</taxon>
        <taxon>Fabaceae</taxon>
        <taxon>Papilionoideae</taxon>
        <taxon>50 kb inversion clade</taxon>
        <taxon>NPAAA clade</taxon>
        <taxon>indigoferoid/millettioid clade</taxon>
        <taxon>Phaseoleae</taxon>
        <taxon>Vigna</taxon>
    </lineage>
</organism>
<sequence length="268" mass="30923">MNTTPTPITKASTATPTTNDTQMAEKQPQNDFPPLPKRNNVSEELVVSDEAAKKYDLRETLQGSARARVFVFVFHREILHHQLHRSIASKHKEQRERTQEEGYEELENQIAYNLGLRTWANWVDSTVDPNKTSVFFTTISADWGKKDGVKCFNETKPIGKRKHWGSGSSKEMMRVVEKVVKRMKVAVTFINITQISEYRIDAHSSVYTESGGKLLSEEEKANPRNAYCIHWCLPGPEQERAQLEAARPIRLRAHDLRRDFFKVRFFNC</sequence>
<dbReference type="InterPro" id="IPR026057">
    <property type="entry name" value="TBL_C"/>
</dbReference>
<dbReference type="GO" id="GO:0005794">
    <property type="term" value="C:Golgi apparatus"/>
    <property type="evidence" value="ECO:0007669"/>
    <property type="project" value="TreeGrafter"/>
</dbReference>
<keyword evidence="5" id="KW-1185">Reference proteome</keyword>
<evidence type="ECO:0000256" key="1">
    <source>
        <dbReference type="ARBA" id="ARBA00007727"/>
    </source>
</evidence>
<dbReference type="GO" id="GO:0016413">
    <property type="term" value="F:O-acetyltransferase activity"/>
    <property type="evidence" value="ECO:0007669"/>
    <property type="project" value="InterPro"/>
</dbReference>
<feature type="region of interest" description="Disordered" evidence="2">
    <location>
        <begin position="1"/>
        <end position="40"/>
    </location>
</feature>
<protein>
    <recommendedName>
        <fullName evidence="3">Trichome birefringence-like C-terminal domain-containing protein</fullName>
    </recommendedName>
</protein>
<proteinExistence type="inferred from homology"/>
<dbReference type="AlphaFoldDB" id="A0AAQ3NXS9"/>
<comment type="similarity">
    <text evidence="1">Belongs to the PC-esterase family. TBL subfamily.</text>
</comment>
<dbReference type="Proteomes" id="UP001374535">
    <property type="component" value="Chromosome 3"/>
</dbReference>
<accession>A0AAQ3NXS9</accession>
<reference evidence="4 5" key="1">
    <citation type="journal article" date="2023" name="Life. Sci Alliance">
        <title>Evolutionary insights into 3D genome organization and epigenetic landscape of Vigna mungo.</title>
        <authorList>
            <person name="Junaid A."/>
            <person name="Singh B."/>
            <person name="Bhatia S."/>
        </authorList>
    </citation>
    <scope>NUCLEOTIDE SEQUENCE [LARGE SCALE GENOMIC DNA]</scope>
    <source>
        <strain evidence="4">Urdbean</strain>
    </source>
</reference>
<dbReference type="EMBL" id="CP144698">
    <property type="protein sequence ID" value="WVZ17320.1"/>
    <property type="molecule type" value="Genomic_DNA"/>
</dbReference>
<evidence type="ECO:0000313" key="4">
    <source>
        <dbReference type="EMBL" id="WVZ17320.1"/>
    </source>
</evidence>
<name>A0AAQ3NXS9_VIGMU</name>